<protein>
    <recommendedName>
        <fullName evidence="3">4-hydroxy-2-oxoglutarate aldolase</fullName>
    </recommendedName>
</protein>
<dbReference type="AlphaFoldDB" id="I9DG32"/>
<dbReference type="Gene3D" id="3.20.20.70">
    <property type="entry name" value="Aldolase class I"/>
    <property type="match status" value="1"/>
</dbReference>
<dbReference type="Proteomes" id="UP000005361">
    <property type="component" value="Chromosome"/>
</dbReference>
<proteinExistence type="predicted"/>
<dbReference type="HOGENOM" id="CLU_098610_0_0_9"/>
<dbReference type="EMBL" id="CP010978">
    <property type="protein sequence ID" value="AJQ26727.1"/>
    <property type="molecule type" value="Genomic_DNA"/>
</dbReference>
<dbReference type="Pfam" id="PF07071">
    <property type="entry name" value="KDGP_aldolase"/>
    <property type="match status" value="1"/>
</dbReference>
<evidence type="ECO:0000313" key="2">
    <source>
        <dbReference type="Proteomes" id="UP000005361"/>
    </source>
</evidence>
<evidence type="ECO:0008006" key="3">
    <source>
        <dbReference type="Google" id="ProtNLM"/>
    </source>
</evidence>
<reference evidence="2" key="2">
    <citation type="submission" date="2015-02" db="EMBL/GenBank/DDBJ databases">
        <title>Complete Genome Sequence of Pelosinus fermentans JBW45.</title>
        <authorList>
            <person name="De Leon K.B."/>
            <person name="Utturkar S.M."/>
            <person name="Camilleri L.B."/>
            <person name="Arkin A.P."/>
            <person name="Fields M.W."/>
            <person name="Brown S.D."/>
            <person name="Wall J.D."/>
        </authorList>
    </citation>
    <scope>NUCLEOTIDE SEQUENCE [LARGE SCALE GENOMIC DNA]</scope>
    <source>
        <strain evidence="2">JBW45</strain>
    </source>
</reference>
<reference evidence="1 2" key="1">
    <citation type="journal article" date="2015" name="Genome Announc.">
        <title>Complete Genome Sequence of Pelosinus fermentans JBW45, a Member of a Remarkably Competitive Group of Negativicutes in the Firmicutes Phylum.</title>
        <authorList>
            <person name="De Leon K.B."/>
            <person name="Utturkar S.M."/>
            <person name="Camilleri L.B."/>
            <person name="Elias D.A."/>
            <person name="Arkin A.P."/>
            <person name="Fields M.W."/>
            <person name="Brown S.D."/>
            <person name="Wall J.D."/>
        </authorList>
    </citation>
    <scope>NUCLEOTIDE SEQUENCE [LARGE SCALE GENOMIC DNA]</scope>
    <source>
        <strain evidence="1 2">JBW45</strain>
    </source>
</reference>
<dbReference type="InterPro" id="IPR013785">
    <property type="entry name" value="Aldolase_TIM"/>
</dbReference>
<dbReference type="KEGG" id="pft:JBW_01375"/>
<dbReference type="NCBIfam" id="TIGR03581">
    <property type="entry name" value="EF_0839"/>
    <property type="match status" value="1"/>
</dbReference>
<organism evidence="1 2">
    <name type="scientific">Pelosinus fermentans JBW45</name>
    <dbReference type="NCBI Taxonomy" id="1192197"/>
    <lineage>
        <taxon>Bacteria</taxon>
        <taxon>Bacillati</taxon>
        <taxon>Bacillota</taxon>
        <taxon>Negativicutes</taxon>
        <taxon>Selenomonadales</taxon>
        <taxon>Sporomusaceae</taxon>
        <taxon>Pelosinus</taxon>
    </lineage>
</organism>
<dbReference type="InterPro" id="IPR010763">
    <property type="entry name" value="DgaF"/>
</dbReference>
<name>I9DG32_9FIRM</name>
<accession>I9DG32</accession>
<gene>
    <name evidence="1" type="ORF">JBW_01375</name>
</gene>
<sequence length="237" mass="25256">MKNVTVRLNLLAKDRQNALDIVEATEGQVYIGIMVKNFNSIDEAVEQILDFQQAKIPVSVGLGAGDPLQWKRVVEAAIRTKPVHVNQVFPAAGYTLGALKGVGSDHTMVNALISPAGGPGRVSVCTGPESRNFQDAISCDAAAAMLKEVGVHSVKFYPIEGQSRLDEVAEMVRASVRQGITIFEPTGGIDIHSVHKVVDVCAENGATIVIPHIYTALVDTTTGLTDPRQAAKLLASF</sequence>
<evidence type="ECO:0000313" key="1">
    <source>
        <dbReference type="EMBL" id="AJQ26727.1"/>
    </source>
</evidence>
<dbReference type="OrthoDB" id="6580179at2"/>
<dbReference type="RefSeq" id="WP_007956793.1">
    <property type="nucleotide sequence ID" value="NZ_CP010978.1"/>
</dbReference>
<dbReference type="STRING" id="1192197.JBW_01375"/>